<feature type="coiled-coil region" evidence="1">
    <location>
        <begin position="216"/>
        <end position="243"/>
    </location>
</feature>
<reference evidence="5" key="1">
    <citation type="journal article" date="2010" name="Genome Biol.">
        <title>Genome sequence of the necrotrophic plant pathogen Pythium ultimum reveals original pathogenicity mechanisms and effector repertoire.</title>
        <authorList>
            <person name="Levesque C.A."/>
            <person name="Brouwer H."/>
            <person name="Cano L."/>
            <person name="Hamilton J.P."/>
            <person name="Holt C."/>
            <person name="Huitema E."/>
            <person name="Raffaele S."/>
            <person name="Robideau G.P."/>
            <person name="Thines M."/>
            <person name="Win J."/>
            <person name="Zerillo M.M."/>
            <person name="Beakes G.W."/>
            <person name="Boore J.L."/>
            <person name="Busam D."/>
            <person name="Dumas B."/>
            <person name="Ferriera S."/>
            <person name="Fuerstenberg S.I."/>
            <person name="Gachon C.M."/>
            <person name="Gaulin E."/>
            <person name="Govers F."/>
            <person name="Grenville-Briggs L."/>
            <person name="Horner N."/>
            <person name="Hostetler J."/>
            <person name="Jiang R.H."/>
            <person name="Johnson J."/>
            <person name="Krajaejun T."/>
            <person name="Lin H."/>
            <person name="Meijer H.J."/>
            <person name="Moore B."/>
            <person name="Morris P."/>
            <person name="Phuntmart V."/>
            <person name="Puiu D."/>
            <person name="Shetty J."/>
            <person name="Stajich J.E."/>
            <person name="Tripathy S."/>
            <person name="Wawra S."/>
            <person name="van West P."/>
            <person name="Whitty B.R."/>
            <person name="Coutinho P.M."/>
            <person name="Henrissat B."/>
            <person name="Martin F."/>
            <person name="Thomas P.D."/>
            <person name="Tyler B.M."/>
            <person name="De Vries R.P."/>
            <person name="Kamoun S."/>
            <person name="Yandell M."/>
            <person name="Tisserat N."/>
            <person name="Buell C.R."/>
        </authorList>
    </citation>
    <scope>NUCLEOTIDE SEQUENCE</scope>
    <source>
        <strain evidence="5">DAOM:BR144</strain>
    </source>
</reference>
<evidence type="ECO:0000313" key="5">
    <source>
        <dbReference type="Proteomes" id="UP000019132"/>
    </source>
</evidence>
<dbReference type="EMBL" id="GL376573">
    <property type="status" value="NOT_ANNOTATED_CDS"/>
    <property type="molecule type" value="Genomic_DNA"/>
</dbReference>
<dbReference type="HOGENOM" id="CLU_098853_0_0_1"/>
<feature type="compositionally biased region" description="Acidic residues" evidence="2">
    <location>
        <begin position="1"/>
        <end position="11"/>
    </location>
</feature>
<sequence length="246" mass="27698">MSSSDDDEDYVPEGGRNDDEIVDAGEAAQNDTARQTSVKEDARVNSMWADINTSTSVSQKAADKTAKYLKGLTSKKQPKPSKKRKLHEFQIPVLSVDVKKSRQGLIDAAAKSEQVDQVVKFAGVEYRYNTKSSVFVEIMAKYSQLCVFSWLCSVSKTVNPAAKASAKGIDQVLASLDAPKKVSTMEKTSMDWDKFKEVEGIEEELHQYTKDGYIEKQEFLQRVDLKQFEIEKAERDKKRALQQQQP</sequence>
<dbReference type="PROSITE" id="PS51279">
    <property type="entry name" value="BCNT_C"/>
    <property type="match status" value="1"/>
</dbReference>
<proteinExistence type="predicted"/>
<dbReference type="PANTHER" id="PTHR48407:SF1">
    <property type="entry name" value="CRANIOFACIAL DEVELOPMENT PROTEIN 1"/>
    <property type="match status" value="1"/>
</dbReference>
<reference evidence="5" key="2">
    <citation type="submission" date="2010-04" db="EMBL/GenBank/DDBJ databases">
        <authorList>
            <person name="Buell R."/>
            <person name="Hamilton J."/>
            <person name="Hostetler J."/>
        </authorList>
    </citation>
    <scope>NUCLEOTIDE SEQUENCE [LARGE SCALE GENOMIC DNA]</scope>
    <source>
        <strain evidence="5">DAOM:BR144</strain>
    </source>
</reference>
<keyword evidence="5" id="KW-1185">Reference proteome</keyword>
<dbReference type="AlphaFoldDB" id="K3WLG7"/>
<dbReference type="STRING" id="431595.K3WLG7"/>
<organism evidence="4 5">
    <name type="scientific">Globisporangium ultimum (strain ATCC 200006 / CBS 805.95 / DAOM BR144)</name>
    <name type="common">Pythium ultimum</name>
    <dbReference type="NCBI Taxonomy" id="431595"/>
    <lineage>
        <taxon>Eukaryota</taxon>
        <taxon>Sar</taxon>
        <taxon>Stramenopiles</taxon>
        <taxon>Oomycota</taxon>
        <taxon>Peronosporomycetes</taxon>
        <taxon>Pythiales</taxon>
        <taxon>Pythiaceae</taxon>
        <taxon>Globisporangium</taxon>
    </lineage>
</organism>
<protein>
    <recommendedName>
        <fullName evidence="3">BCNT-C domain-containing protein</fullName>
    </recommendedName>
</protein>
<dbReference type="OMA" id="FHMPIMG"/>
<reference evidence="4" key="3">
    <citation type="submission" date="2015-02" db="UniProtKB">
        <authorList>
            <consortium name="EnsemblProtists"/>
        </authorList>
    </citation>
    <scope>IDENTIFICATION</scope>
    <source>
        <strain evidence="4">DAOM BR144</strain>
    </source>
</reference>
<evidence type="ECO:0000259" key="3">
    <source>
        <dbReference type="PROSITE" id="PS51279"/>
    </source>
</evidence>
<dbReference type="InterPro" id="IPR027124">
    <property type="entry name" value="Swc5/CFDP1/2"/>
</dbReference>
<dbReference type="eggNOG" id="KOG4776">
    <property type="taxonomic scope" value="Eukaryota"/>
</dbReference>
<dbReference type="Pfam" id="PF07572">
    <property type="entry name" value="BCNT"/>
    <property type="match status" value="1"/>
</dbReference>
<keyword evidence="1" id="KW-0175">Coiled coil</keyword>
<dbReference type="PANTHER" id="PTHR48407">
    <property type="entry name" value="CRANIOFACIAL DEVELOPMENT PROTEIN 1"/>
    <property type="match status" value="1"/>
</dbReference>
<dbReference type="Proteomes" id="UP000019132">
    <property type="component" value="Unassembled WGS sequence"/>
</dbReference>
<dbReference type="InterPro" id="IPR011421">
    <property type="entry name" value="BCNT-C"/>
</dbReference>
<name>K3WLG7_GLOUD</name>
<feature type="domain" description="BCNT-C" evidence="3">
    <location>
        <begin position="163"/>
        <end position="241"/>
    </location>
</feature>
<evidence type="ECO:0000256" key="2">
    <source>
        <dbReference type="SAM" id="MobiDB-lite"/>
    </source>
</evidence>
<feature type="region of interest" description="Disordered" evidence="2">
    <location>
        <begin position="1"/>
        <end position="41"/>
    </location>
</feature>
<accession>K3WLG7</accession>
<evidence type="ECO:0000313" key="4">
    <source>
        <dbReference type="EnsemblProtists" id="PYU1_T005809"/>
    </source>
</evidence>
<dbReference type="VEuPathDB" id="FungiDB:PYU1_G005798"/>
<evidence type="ECO:0000256" key="1">
    <source>
        <dbReference type="SAM" id="Coils"/>
    </source>
</evidence>
<dbReference type="InParanoid" id="K3WLG7"/>
<dbReference type="EnsemblProtists" id="PYU1_T005809">
    <property type="protein sequence ID" value="PYU1_T005809"/>
    <property type="gene ID" value="PYU1_G005798"/>
</dbReference>